<dbReference type="Gene3D" id="2.160.20.10">
    <property type="entry name" value="Single-stranded right-handed beta-helix, Pectin lyase-like"/>
    <property type="match status" value="1"/>
</dbReference>
<sequence length="508" mass="55608">MKQILLLLAIVSLFTLCSTGQTTSNSSGFYNVKNAGAKGNGQDLDTKYINASIEGASKAGGGTVYFPAGNYLSGSIHLKSNITLYFDNGATLIAAPSESNNEYDLPEQKVDNMFEDFGHRHWHNSLIWGENLHDIAIVGQGMIWGKGLERSNKGEDDKRPNKSISLYQCRNVLIRDITMLHAGWFAVLATGVDHLTIDNVTMDTNRDGMDIDCCQDVKISNCSINSPLDDAIVLKSSYGLGFARPTKDVMITNCEVSGFEEGSFLDKTYKKNESRRPTGRIKMGTESNGGFQNITISNCVFDYCGGLALETVDGALLEDVTINNITMRDIVNAPIFIRLAARMRGPEGTPVGSLRRVIISNMVAWNVDAKTGAIISGIPGHDIEDVSLHDINIYFKGGISAQQAGKLNPELDKAYPEPGRFGVLPSYGFFIRDIDGLQMQNINLHVINPDGRPAFVLDSAKNVDFRFVKAPVQKGVPYVDVKEAENVSLFQSFGEKNKTLAHVTNMKL</sequence>
<dbReference type="InterPro" id="IPR051801">
    <property type="entry name" value="GH28_Enzymes"/>
</dbReference>
<dbReference type="PANTHER" id="PTHR31339:SF9">
    <property type="entry name" value="PLASMIN AND FIBRONECTIN-BINDING PROTEIN A"/>
    <property type="match status" value="1"/>
</dbReference>
<dbReference type="InterPro" id="IPR006626">
    <property type="entry name" value="PbH1"/>
</dbReference>
<organism evidence="4 5">
    <name type="scientific">Hanamia caeni</name>
    <dbReference type="NCBI Taxonomy" id="2294116"/>
    <lineage>
        <taxon>Bacteria</taxon>
        <taxon>Pseudomonadati</taxon>
        <taxon>Bacteroidota</taxon>
        <taxon>Chitinophagia</taxon>
        <taxon>Chitinophagales</taxon>
        <taxon>Chitinophagaceae</taxon>
        <taxon>Hanamia</taxon>
    </lineage>
</organism>
<feature type="signal peptide" evidence="1">
    <location>
        <begin position="1"/>
        <end position="20"/>
    </location>
</feature>
<keyword evidence="5" id="KW-1185">Reference proteome</keyword>
<evidence type="ECO:0000259" key="2">
    <source>
        <dbReference type="Pfam" id="PF12708"/>
    </source>
</evidence>
<gene>
    <name evidence="4" type="ORF">EFY79_18950</name>
</gene>
<dbReference type="InterPro" id="IPR039448">
    <property type="entry name" value="Beta_helix"/>
</dbReference>
<accession>A0A3M9N6V0</accession>
<dbReference type="Pfam" id="PF12708">
    <property type="entry name" value="Pect-lyase_RHGA_epim"/>
    <property type="match status" value="1"/>
</dbReference>
<keyword evidence="4" id="KW-0378">Hydrolase</keyword>
<feature type="domain" description="Right handed beta helix" evidence="3">
    <location>
        <begin position="164"/>
        <end position="333"/>
    </location>
</feature>
<comment type="caution">
    <text evidence="4">The sequence shown here is derived from an EMBL/GenBank/DDBJ whole genome shotgun (WGS) entry which is preliminary data.</text>
</comment>
<dbReference type="GO" id="GO:0016787">
    <property type="term" value="F:hydrolase activity"/>
    <property type="evidence" value="ECO:0007669"/>
    <property type="project" value="UniProtKB-KW"/>
</dbReference>
<evidence type="ECO:0000313" key="5">
    <source>
        <dbReference type="Proteomes" id="UP000267223"/>
    </source>
</evidence>
<protein>
    <submittedName>
        <fullName evidence="4">Glycoside hydrolase family 28 protein</fullName>
    </submittedName>
</protein>
<proteinExistence type="predicted"/>
<name>A0A3M9N6V0_9BACT</name>
<evidence type="ECO:0000313" key="4">
    <source>
        <dbReference type="EMBL" id="RNI33520.1"/>
    </source>
</evidence>
<evidence type="ECO:0000256" key="1">
    <source>
        <dbReference type="SAM" id="SignalP"/>
    </source>
</evidence>
<dbReference type="RefSeq" id="WP_123122324.1">
    <property type="nucleotide sequence ID" value="NZ_RJJR01000019.1"/>
</dbReference>
<dbReference type="SUPFAM" id="SSF51126">
    <property type="entry name" value="Pectin lyase-like"/>
    <property type="match status" value="1"/>
</dbReference>
<evidence type="ECO:0000259" key="3">
    <source>
        <dbReference type="Pfam" id="PF13229"/>
    </source>
</evidence>
<dbReference type="Proteomes" id="UP000267223">
    <property type="component" value="Unassembled WGS sequence"/>
</dbReference>
<dbReference type="InterPro" id="IPR024535">
    <property type="entry name" value="RHGA/B-epi-like_pectate_lyase"/>
</dbReference>
<keyword evidence="1" id="KW-0732">Signal</keyword>
<dbReference type="PANTHER" id="PTHR31339">
    <property type="entry name" value="PECTIN LYASE-RELATED"/>
    <property type="match status" value="1"/>
</dbReference>
<dbReference type="Pfam" id="PF13229">
    <property type="entry name" value="Beta_helix"/>
    <property type="match status" value="1"/>
</dbReference>
<dbReference type="AlphaFoldDB" id="A0A3M9N6V0"/>
<feature type="domain" description="Rhamnogalacturonase A/B/Epimerase-like pectate lyase" evidence="2">
    <location>
        <begin position="29"/>
        <end position="88"/>
    </location>
</feature>
<dbReference type="InterPro" id="IPR012334">
    <property type="entry name" value="Pectin_lyas_fold"/>
</dbReference>
<reference evidence="4 5" key="1">
    <citation type="submission" date="2018-11" db="EMBL/GenBank/DDBJ databases">
        <title>Draft genome sequence of Ferruginibacter sp. BO-59.</title>
        <authorList>
            <person name="Im W.T."/>
        </authorList>
    </citation>
    <scope>NUCLEOTIDE SEQUENCE [LARGE SCALE GENOMIC DNA]</scope>
    <source>
        <strain evidence="4 5">BO-59</strain>
    </source>
</reference>
<dbReference type="EMBL" id="RJJR01000019">
    <property type="protein sequence ID" value="RNI33520.1"/>
    <property type="molecule type" value="Genomic_DNA"/>
</dbReference>
<dbReference type="OrthoDB" id="9795222at2"/>
<dbReference type="SMART" id="SM00710">
    <property type="entry name" value="PbH1"/>
    <property type="match status" value="6"/>
</dbReference>
<dbReference type="InterPro" id="IPR011050">
    <property type="entry name" value="Pectin_lyase_fold/virulence"/>
</dbReference>
<feature type="chain" id="PRO_5017996796" evidence="1">
    <location>
        <begin position="21"/>
        <end position="508"/>
    </location>
</feature>